<keyword evidence="3 7" id="KW-0812">Transmembrane</keyword>
<gene>
    <name evidence="8" type="ORF">TCMB3V08_LOCUS12582</name>
</gene>
<dbReference type="EMBL" id="OE196190">
    <property type="protein sequence ID" value="CAD7580049.1"/>
    <property type="molecule type" value="Genomic_DNA"/>
</dbReference>
<sequence length="436" mass="46671">MCREKEDAIALRMRERGTTLHVSFQQKMAGGLKERLGLTEVKAGIWKPLLAEFLGNLLLNLFGCASCVNVVGEPVDLVLIALTFGLVIMAVVQVNTPLWHSLVGLPCGTKSCSRTVTRTRLISPHAQTATEQSQTRANMARGPGCREWVMSTLSGGHYPINGDDSSRYSTPPVQGSSNMHSRREYPDRTVGHVSGGHVNPAVTCGMLVTGNISVLKALLYIIVQCLGALAGSAVLKALTPEKVQGTLGLTVLSPGVTSIQGFGIEFFLGFVLLIVVFGVCDGNRNDTKGFAPLAIGLTITMGHLAAVSTYHVSWGKALGMDGHPTGWVLYDDNRIHVRQIGLGSPGPVERTALACPLLLQIDYTGSSMNPARTLGSAIIANTWDDHWVYWLGPILGGMSASLIYKHALSAPVPEVSEYSPVQVLQMIDSKEVAHPI</sequence>
<evidence type="ECO:0000256" key="3">
    <source>
        <dbReference type="ARBA" id="ARBA00022692"/>
    </source>
</evidence>
<dbReference type="CDD" id="cd00333">
    <property type="entry name" value="MIP"/>
    <property type="match status" value="1"/>
</dbReference>
<proteinExistence type="inferred from homology"/>
<feature type="compositionally biased region" description="Polar residues" evidence="6">
    <location>
        <begin position="167"/>
        <end position="179"/>
    </location>
</feature>
<accession>A0A7R9JIY4</accession>
<dbReference type="GO" id="GO:0005886">
    <property type="term" value="C:plasma membrane"/>
    <property type="evidence" value="ECO:0007669"/>
    <property type="project" value="TreeGrafter"/>
</dbReference>
<evidence type="ECO:0000256" key="2">
    <source>
        <dbReference type="ARBA" id="ARBA00006175"/>
    </source>
</evidence>
<keyword evidence="5 7" id="KW-0472">Membrane</keyword>
<comment type="similarity">
    <text evidence="2">Belongs to the MIP/aquaporin (TC 1.A.8) family.</text>
</comment>
<name>A0A7R9JIY4_TIMCA</name>
<dbReference type="InterPro" id="IPR034294">
    <property type="entry name" value="Aquaporin_transptr"/>
</dbReference>
<dbReference type="PANTHER" id="PTHR19139">
    <property type="entry name" value="AQUAPORIN TRANSPORTER"/>
    <property type="match status" value="1"/>
</dbReference>
<keyword evidence="4 7" id="KW-1133">Transmembrane helix</keyword>
<evidence type="ECO:0000256" key="1">
    <source>
        <dbReference type="ARBA" id="ARBA00004141"/>
    </source>
</evidence>
<evidence type="ECO:0000313" key="8">
    <source>
        <dbReference type="EMBL" id="CAD7580049.1"/>
    </source>
</evidence>
<dbReference type="AlphaFoldDB" id="A0A7R9JIY4"/>
<feature type="transmembrane region" description="Helical" evidence="7">
    <location>
        <begin position="49"/>
        <end position="71"/>
    </location>
</feature>
<feature type="transmembrane region" description="Helical" evidence="7">
    <location>
        <begin position="217"/>
        <end position="239"/>
    </location>
</feature>
<comment type="subcellular location">
    <subcellularLocation>
        <location evidence="1">Membrane</location>
        <topology evidence="1">Multi-pass membrane protein</topology>
    </subcellularLocation>
</comment>
<organism evidence="8">
    <name type="scientific">Timema californicum</name>
    <name type="common">California timema</name>
    <name type="synonym">Walking stick</name>
    <dbReference type="NCBI Taxonomy" id="61474"/>
    <lineage>
        <taxon>Eukaryota</taxon>
        <taxon>Metazoa</taxon>
        <taxon>Ecdysozoa</taxon>
        <taxon>Arthropoda</taxon>
        <taxon>Hexapoda</taxon>
        <taxon>Insecta</taxon>
        <taxon>Pterygota</taxon>
        <taxon>Neoptera</taxon>
        <taxon>Polyneoptera</taxon>
        <taxon>Phasmatodea</taxon>
        <taxon>Timematodea</taxon>
        <taxon>Timematoidea</taxon>
        <taxon>Timematidae</taxon>
        <taxon>Timema</taxon>
    </lineage>
</organism>
<dbReference type="InterPro" id="IPR000425">
    <property type="entry name" value="MIP"/>
</dbReference>
<evidence type="ECO:0000256" key="7">
    <source>
        <dbReference type="SAM" id="Phobius"/>
    </source>
</evidence>
<dbReference type="GO" id="GO:0015267">
    <property type="term" value="F:channel activity"/>
    <property type="evidence" value="ECO:0007669"/>
    <property type="project" value="InterPro"/>
</dbReference>
<feature type="region of interest" description="Disordered" evidence="6">
    <location>
        <begin position="161"/>
        <end position="184"/>
    </location>
</feature>
<dbReference type="PANTHER" id="PTHR19139:SF199">
    <property type="entry name" value="MIP17260P"/>
    <property type="match status" value="1"/>
</dbReference>
<reference evidence="8" key="1">
    <citation type="submission" date="2020-11" db="EMBL/GenBank/DDBJ databases">
        <authorList>
            <person name="Tran Van P."/>
        </authorList>
    </citation>
    <scope>NUCLEOTIDE SEQUENCE</scope>
</reference>
<feature type="transmembrane region" description="Helical" evidence="7">
    <location>
        <begin position="259"/>
        <end position="279"/>
    </location>
</feature>
<evidence type="ECO:0000256" key="6">
    <source>
        <dbReference type="SAM" id="MobiDB-lite"/>
    </source>
</evidence>
<feature type="transmembrane region" description="Helical" evidence="7">
    <location>
        <begin position="77"/>
        <end position="94"/>
    </location>
</feature>
<evidence type="ECO:0000256" key="4">
    <source>
        <dbReference type="ARBA" id="ARBA00022989"/>
    </source>
</evidence>
<evidence type="ECO:0000256" key="5">
    <source>
        <dbReference type="ARBA" id="ARBA00023136"/>
    </source>
</evidence>
<dbReference type="InterPro" id="IPR023271">
    <property type="entry name" value="Aquaporin-like"/>
</dbReference>
<dbReference type="Pfam" id="PF00230">
    <property type="entry name" value="MIP"/>
    <property type="match status" value="2"/>
</dbReference>
<feature type="transmembrane region" description="Helical" evidence="7">
    <location>
        <begin position="291"/>
        <end position="312"/>
    </location>
</feature>
<dbReference type="Gene3D" id="1.20.1080.10">
    <property type="entry name" value="Glycerol uptake facilitator protein"/>
    <property type="match status" value="3"/>
</dbReference>
<dbReference type="SUPFAM" id="SSF81338">
    <property type="entry name" value="Aquaporin-like"/>
    <property type="match status" value="3"/>
</dbReference>
<protein>
    <submittedName>
        <fullName evidence="8">(California timema) hypothetical protein</fullName>
    </submittedName>
</protein>